<dbReference type="Pfam" id="PF02475">
    <property type="entry name" value="TRM5-TYW2_MTfase"/>
    <property type="match status" value="1"/>
</dbReference>
<dbReference type="KEGG" id="tcq:TIRI35C_1395"/>
<dbReference type="Gene3D" id="2.40.50.1070">
    <property type="match status" value="1"/>
</dbReference>
<name>A0A7G2DBN0_9EURY</name>
<keyword evidence="1 4" id="KW-0489">Methyltransferase</keyword>
<dbReference type="CDD" id="cd02440">
    <property type="entry name" value="AdoMet_MTases"/>
    <property type="match status" value="1"/>
</dbReference>
<evidence type="ECO:0000313" key="7">
    <source>
        <dbReference type="Proteomes" id="UP000516304"/>
    </source>
</evidence>
<accession>A0A7G2DBN0</accession>
<proteinExistence type="inferred from homology"/>
<feature type="binding site" evidence="4">
    <location>
        <position position="288"/>
    </location>
    <ligand>
        <name>S-adenosyl-L-methionine</name>
        <dbReference type="ChEBI" id="CHEBI:59789"/>
    </ligand>
</feature>
<sequence>MRIGGEIKELSTDGLGVLKKDKGVVYVPFAYPGDVVSVNKTRRRFGRLLAKDFELIEPSPLRGRARCPHFGRCGGCLWQGLRYKEQLRLKARLFERITGIAAEIKGSPKIWGFRNVSNFIVTTSGIGLKEYGNPLRAVNLRECSVFSRRTSEHLRALRAFLAETGMRPWDLKRKAGDVHYLQVREGKFTGEVMVNLIAHVEPSPKAVEAFNDYFRADSLYWSVKRDERDDPRGEPRLTSGEPFIRERIGDVTYLIHPNSFFQTNSYALELLLRAVEGFTDGEKVLDLYSGVGTFGVWLAKRGFEVEGIEINPFAVEMAMKNAELNGVSTTFRVGRAEEARIGDYDTVVVDPPRKGLKEAGELLVRSGVERLLYVSCNPRAFKLDYENHLGKAYRIEGAVLVDMFPHTPHVEAVVGLVRR</sequence>
<dbReference type="InterPro" id="IPR010280">
    <property type="entry name" value="U5_MeTrfase_fam"/>
</dbReference>
<feature type="domain" description="TRM5/TYW2-like methyltransferase" evidence="5">
    <location>
        <begin position="278"/>
        <end position="332"/>
    </location>
</feature>
<protein>
    <submittedName>
        <fullName evidence="6">23S rRNA (Uracil(747)-C(5))-methyltransferase</fullName>
        <ecNumber evidence="6">2.1.1.189</ecNumber>
    </submittedName>
</protein>
<dbReference type="GeneID" id="58919136"/>
<keyword evidence="3 4" id="KW-0949">S-adenosyl-L-methionine</keyword>
<comment type="similarity">
    <text evidence="4">Belongs to the class I-like SAM-binding methyltransferase superfamily. RNA M5U methyltransferase family.</text>
</comment>
<dbReference type="InterPro" id="IPR012340">
    <property type="entry name" value="NA-bd_OB-fold"/>
</dbReference>
<dbReference type="RefSeq" id="WP_188202286.1">
    <property type="nucleotide sequence ID" value="NZ_LR881183.1"/>
</dbReference>
<dbReference type="Gene3D" id="3.40.50.150">
    <property type="entry name" value="Vaccinia Virus protein VP39"/>
    <property type="match status" value="1"/>
</dbReference>
<feature type="binding site" evidence="4">
    <location>
        <position position="309"/>
    </location>
    <ligand>
        <name>S-adenosyl-L-methionine</name>
        <dbReference type="ChEBI" id="CHEBI:59789"/>
    </ligand>
</feature>
<gene>
    <name evidence="6" type="ORF">TIRI35C_1395</name>
</gene>
<dbReference type="PROSITE" id="PS01231">
    <property type="entry name" value="TRMA_2"/>
    <property type="match status" value="1"/>
</dbReference>
<dbReference type="NCBIfam" id="TIGR00479">
    <property type="entry name" value="rumA"/>
    <property type="match status" value="1"/>
</dbReference>
<keyword evidence="2 4" id="KW-0808">Transferase</keyword>
<dbReference type="GO" id="GO:0006396">
    <property type="term" value="P:RNA processing"/>
    <property type="evidence" value="ECO:0007669"/>
    <property type="project" value="InterPro"/>
</dbReference>
<evidence type="ECO:0000256" key="3">
    <source>
        <dbReference type="ARBA" id="ARBA00022691"/>
    </source>
</evidence>
<dbReference type="Gene3D" id="2.40.50.140">
    <property type="entry name" value="Nucleic acid-binding proteins"/>
    <property type="match status" value="1"/>
</dbReference>
<dbReference type="PANTHER" id="PTHR11061:SF30">
    <property type="entry name" value="TRNA (URACIL(54)-C(5))-METHYLTRANSFERASE"/>
    <property type="match status" value="1"/>
</dbReference>
<dbReference type="SUPFAM" id="SSF53335">
    <property type="entry name" value="S-adenosyl-L-methionine-dependent methyltransferases"/>
    <property type="match status" value="1"/>
</dbReference>
<dbReference type="Pfam" id="PF05958">
    <property type="entry name" value="tRNA_U5-meth_tr"/>
    <property type="match status" value="1"/>
</dbReference>
<dbReference type="EMBL" id="LR881183">
    <property type="protein sequence ID" value="CAD5244549.1"/>
    <property type="molecule type" value="Genomic_DNA"/>
</dbReference>
<keyword evidence="7" id="KW-1185">Reference proteome</keyword>
<dbReference type="EC" id="2.1.1.189" evidence="6"/>
<feature type="active site" description="Nucleophile" evidence="4">
    <location>
        <position position="376"/>
    </location>
</feature>
<dbReference type="InterPro" id="IPR056743">
    <property type="entry name" value="TRM5-TYW2-like_MTfase"/>
</dbReference>
<dbReference type="InterPro" id="IPR029063">
    <property type="entry name" value="SAM-dependent_MTases_sf"/>
</dbReference>
<evidence type="ECO:0000256" key="2">
    <source>
        <dbReference type="ARBA" id="ARBA00022679"/>
    </source>
</evidence>
<evidence type="ECO:0000256" key="4">
    <source>
        <dbReference type="PROSITE-ProRule" id="PRU01024"/>
    </source>
</evidence>
<evidence type="ECO:0000259" key="5">
    <source>
        <dbReference type="Pfam" id="PF02475"/>
    </source>
</evidence>
<dbReference type="Proteomes" id="UP000516304">
    <property type="component" value="Chromosome TIRI35C"/>
</dbReference>
<dbReference type="AlphaFoldDB" id="A0A7G2DBN0"/>
<dbReference type="GO" id="GO:0008173">
    <property type="term" value="F:RNA methyltransferase activity"/>
    <property type="evidence" value="ECO:0007669"/>
    <property type="project" value="InterPro"/>
</dbReference>
<evidence type="ECO:0000313" key="6">
    <source>
        <dbReference type="EMBL" id="CAD5244549.1"/>
    </source>
</evidence>
<evidence type="ECO:0000256" key="1">
    <source>
        <dbReference type="ARBA" id="ARBA00022603"/>
    </source>
</evidence>
<dbReference type="SUPFAM" id="SSF50249">
    <property type="entry name" value="Nucleic acid-binding proteins"/>
    <property type="match status" value="1"/>
</dbReference>
<dbReference type="InterPro" id="IPR030391">
    <property type="entry name" value="MeTrfase_TrmA_CS"/>
</dbReference>
<organism evidence="6 7">
    <name type="scientific">Thermococcus camini</name>
    <dbReference type="NCBI Taxonomy" id="2016373"/>
    <lineage>
        <taxon>Archaea</taxon>
        <taxon>Methanobacteriati</taxon>
        <taxon>Methanobacteriota</taxon>
        <taxon>Thermococci</taxon>
        <taxon>Thermococcales</taxon>
        <taxon>Thermococcaceae</taxon>
        <taxon>Thermococcus</taxon>
    </lineage>
</organism>
<feature type="binding site" evidence="4">
    <location>
        <position position="350"/>
    </location>
    <ligand>
        <name>S-adenosyl-L-methionine</name>
        <dbReference type="ChEBI" id="CHEBI:59789"/>
    </ligand>
</feature>
<dbReference type="GO" id="GO:0032259">
    <property type="term" value="P:methylation"/>
    <property type="evidence" value="ECO:0007669"/>
    <property type="project" value="UniProtKB-KW"/>
</dbReference>
<reference evidence="6 7" key="1">
    <citation type="submission" date="2020-09" db="EMBL/GenBank/DDBJ databases">
        <authorList>
            <person name="Courtine D."/>
        </authorList>
    </citation>
    <scope>NUCLEOTIDE SEQUENCE [LARGE SCALE GENOMIC DNA]</scope>
    <source>
        <strain evidence="6 7">IRI35c</strain>
    </source>
</reference>
<dbReference type="PANTHER" id="PTHR11061">
    <property type="entry name" value="RNA M5U METHYLTRANSFERASE"/>
    <property type="match status" value="1"/>
</dbReference>
<feature type="binding site" evidence="4">
    <location>
        <position position="262"/>
    </location>
    <ligand>
        <name>S-adenosyl-L-methionine</name>
        <dbReference type="ChEBI" id="CHEBI:59789"/>
    </ligand>
</feature>
<dbReference type="PROSITE" id="PS51687">
    <property type="entry name" value="SAM_MT_RNA_M5U"/>
    <property type="match status" value="1"/>
</dbReference>